<evidence type="ECO:0000259" key="16">
    <source>
        <dbReference type="PROSITE" id="PS51017"/>
    </source>
</evidence>
<dbReference type="PROSITE" id="PS51320">
    <property type="entry name" value="TIFY"/>
    <property type="match status" value="2"/>
</dbReference>
<dbReference type="InterPro" id="IPR010402">
    <property type="entry name" value="CCT_domain"/>
</dbReference>
<evidence type="ECO:0000259" key="17">
    <source>
        <dbReference type="PROSITE" id="PS51320"/>
    </source>
</evidence>
<evidence type="ECO:0008006" key="20">
    <source>
        <dbReference type="Google" id="ProtNLM"/>
    </source>
</evidence>
<evidence type="ECO:0000256" key="3">
    <source>
        <dbReference type="ARBA" id="ARBA00007722"/>
    </source>
</evidence>
<keyword evidence="6" id="KW-0862">Zinc</keyword>
<keyword evidence="19" id="KW-1185">Reference proteome</keyword>
<evidence type="ECO:0000313" key="19">
    <source>
        <dbReference type="Proteomes" id="UP000701853"/>
    </source>
</evidence>
<evidence type="ECO:0000256" key="5">
    <source>
        <dbReference type="ARBA" id="ARBA00022771"/>
    </source>
</evidence>
<dbReference type="GO" id="GO:0006355">
    <property type="term" value="P:regulation of DNA-templated transcription"/>
    <property type="evidence" value="ECO:0007669"/>
    <property type="project" value="InterPro"/>
</dbReference>
<comment type="similarity">
    <text evidence="3">Belongs to the type IV zinc-finger family. Class C subfamily.</text>
</comment>
<feature type="domain" description="CCT" evidence="16">
    <location>
        <begin position="141"/>
        <end position="183"/>
    </location>
</feature>
<feature type="compositionally biased region" description="Low complexity" evidence="14">
    <location>
        <begin position="471"/>
        <end position="486"/>
    </location>
</feature>
<keyword evidence="10" id="KW-0804">Transcription</keyword>
<feature type="region of interest" description="Disordered" evidence="14">
    <location>
        <begin position="245"/>
        <end position="274"/>
    </location>
</feature>
<dbReference type="PROSITE" id="PS50114">
    <property type="entry name" value="GATA_ZN_FINGER_2"/>
    <property type="match status" value="2"/>
</dbReference>
<protein>
    <recommendedName>
        <fullName evidence="20">GATA transcription factor 25</fullName>
    </recommendedName>
</protein>
<dbReference type="GO" id="GO:0008270">
    <property type="term" value="F:zinc ion binding"/>
    <property type="evidence" value="ECO:0007669"/>
    <property type="project" value="UniProtKB-KW"/>
</dbReference>
<dbReference type="GO" id="GO:0005634">
    <property type="term" value="C:nucleus"/>
    <property type="evidence" value="ECO:0007669"/>
    <property type="project" value="UniProtKB-SubCell"/>
</dbReference>
<feature type="domain" description="GATA-type" evidence="15">
    <location>
        <begin position="199"/>
        <end position="249"/>
    </location>
</feature>
<proteinExistence type="inferred from homology"/>
<dbReference type="GO" id="GO:0043565">
    <property type="term" value="F:sequence-specific DNA binding"/>
    <property type="evidence" value="ECO:0007669"/>
    <property type="project" value="InterPro"/>
</dbReference>
<dbReference type="InterPro" id="IPR013088">
    <property type="entry name" value="Znf_NHR/GATA"/>
</dbReference>
<evidence type="ECO:0000256" key="9">
    <source>
        <dbReference type="ARBA" id="ARBA00023159"/>
    </source>
</evidence>
<dbReference type="Pfam" id="PF06203">
    <property type="entry name" value="CCT"/>
    <property type="match status" value="2"/>
</dbReference>
<keyword evidence="4" id="KW-0479">Metal-binding</keyword>
<evidence type="ECO:0000256" key="1">
    <source>
        <dbReference type="ARBA" id="ARBA00002206"/>
    </source>
</evidence>
<feature type="region of interest" description="Disordered" evidence="14">
    <location>
        <begin position="461"/>
        <end position="489"/>
    </location>
</feature>
<comment type="subcellular location">
    <subcellularLocation>
        <location evidence="2 13">Nucleus</location>
    </subcellularLocation>
</comment>
<feature type="domain" description="CCT" evidence="16">
    <location>
        <begin position="426"/>
        <end position="468"/>
    </location>
</feature>
<keyword evidence="11 13" id="KW-0539">Nucleus</keyword>
<keyword evidence="9" id="KW-0010">Activator</keyword>
<accession>A0A8J5YZ04</accession>
<evidence type="ECO:0000256" key="2">
    <source>
        <dbReference type="ARBA" id="ARBA00004123"/>
    </source>
</evidence>
<dbReference type="OrthoDB" id="2162994at2759"/>
<reference evidence="18 19" key="1">
    <citation type="journal article" date="2021" name="bioRxiv">
        <title>The Gossypium anomalum genome as a resource for cotton improvement and evolutionary analysis of hybrid incompatibility.</title>
        <authorList>
            <person name="Grover C.E."/>
            <person name="Yuan D."/>
            <person name="Arick M.A."/>
            <person name="Miller E.R."/>
            <person name="Hu G."/>
            <person name="Peterson D.G."/>
            <person name="Wendel J.F."/>
            <person name="Udall J.A."/>
        </authorList>
    </citation>
    <scope>NUCLEOTIDE SEQUENCE [LARGE SCALE GENOMIC DNA]</scope>
    <source>
        <strain evidence="18">JFW-Udall</strain>
        <tissue evidence="18">Leaf</tissue>
    </source>
</reference>
<dbReference type="SUPFAM" id="SSF57716">
    <property type="entry name" value="Glucocorticoid receptor-like (DNA-binding domain)"/>
    <property type="match status" value="2"/>
</dbReference>
<dbReference type="AlphaFoldDB" id="A0A8J5YZ04"/>
<dbReference type="Pfam" id="PF00320">
    <property type="entry name" value="GATA"/>
    <property type="match status" value="2"/>
</dbReference>
<keyword evidence="7" id="KW-0805">Transcription regulation</keyword>
<dbReference type="Proteomes" id="UP000701853">
    <property type="component" value="Chromosome 6"/>
</dbReference>
<dbReference type="PANTHER" id="PTHR46125">
    <property type="entry name" value="GATA TRANSCRIPTION FACTOR 28"/>
    <property type="match status" value="1"/>
</dbReference>
<evidence type="ECO:0000256" key="14">
    <source>
        <dbReference type="SAM" id="MobiDB-lite"/>
    </source>
</evidence>
<dbReference type="EMBL" id="JAHUZN010000006">
    <property type="protein sequence ID" value="KAG8491897.1"/>
    <property type="molecule type" value="Genomic_DNA"/>
</dbReference>
<dbReference type="Gene3D" id="3.30.50.10">
    <property type="entry name" value="Erythroid Transcription Factor GATA-1, subunit A"/>
    <property type="match status" value="2"/>
</dbReference>
<evidence type="ECO:0000256" key="12">
    <source>
        <dbReference type="PROSITE-ProRule" id="PRU00094"/>
    </source>
</evidence>
<dbReference type="InterPro" id="IPR010399">
    <property type="entry name" value="Tify_dom"/>
</dbReference>
<dbReference type="SMART" id="SM00979">
    <property type="entry name" value="TIFY"/>
    <property type="match status" value="2"/>
</dbReference>
<gene>
    <name evidence="18" type="ORF">CXB51_015186</name>
</gene>
<dbReference type="PANTHER" id="PTHR46125:SF7">
    <property type="entry name" value="GATA TRANSCRIPTION FACTOR 19-LIKE ISOFORM X1"/>
    <property type="match status" value="1"/>
</dbReference>
<dbReference type="PROSITE" id="PS51017">
    <property type="entry name" value="CCT"/>
    <property type="match status" value="2"/>
</dbReference>
<sequence>MYGQSQPMNIPPQIAGSGADVDDDVSASVSVDNHHIVTYEAPSLDDGGGVDDVATNPFYATAAATSASGLDVVPRGDGASQLTLSFRGQVYVFDAITPEKFHAVLLLLGGCELTSGPHGVEMLSQNLRGGMDFPRSNQPHRAASLDRFRKKRKERCFDKKVRYGVRQEVALRMQRNKGQFTSSRKSDGDYGSCSQDDDNLADTVCTHCGISSKATPMMRRGPSGPRSLCNACGLFWANKGTLRDIPKKTHENSPTPVEQGESEPNDSDSGTAIPTESNVVRPLVVPFCCFYMAAANPQPLQARPFVDHARGTIQIEDDDGDYEDDAMDDVEDANANSVNVAEHGTGVGGVNGGGGVVMASRTSELTLSFEGEVYVFPAVTPEKVQAVLLLLGGRDIPTDVPTIEVPFDQNNRGVGDLPKRSNLSRRIASLVRFREKRKERCFDKKIRYTVRKEVAQRMHRKNGQFASLKESTSTSSWDSSQTDLQDGTPCPKTVVRRCQHCGVSENNTPAMRRGPAGPRTLCNACGLMWANKGTLRDLSKGGRISIRRFSIWLPIQQFNKMWVLDTLLPQVVSLASVCLVQLKKKKEYHVYMEANIARLYELP</sequence>
<evidence type="ECO:0000256" key="7">
    <source>
        <dbReference type="ARBA" id="ARBA00023015"/>
    </source>
</evidence>
<keyword evidence="5 12" id="KW-0863">Zinc-finger</keyword>
<evidence type="ECO:0000256" key="4">
    <source>
        <dbReference type="ARBA" id="ARBA00022723"/>
    </source>
</evidence>
<organism evidence="18 19">
    <name type="scientific">Gossypium anomalum</name>
    <dbReference type="NCBI Taxonomy" id="47600"/>
    <lineage>
        <taxon>Eukaryota</taxon>
        <taxon>Viridiplantae</taxon>
        <taxon>Streptophyta</taxon>
        <taxon>Embryophyta</taxon>
        <taxon>Tracheophyta</taxon>
        <taxon>Spermatophyta</taxon>
        <taxon>Magnoliopsida</taxon>
        <taxon>eudicotyledons</taxon>
        <taxon>Gunneridae</taxon>
        <taxon>Pentapetalae</taxon>
        <taxon>rosids</taxon>
        <taxon>malvids</taxon>
        <taxon>Malvales</taxon>
        <taxon>Malvaceae</taxon>
        <taxon>Malvoideae</taxon>
        <taxon>Gossypium</taxon>
    </lineage>
</organism>
<dbReference type="SMART" id="SM00401">
    <property type="entry name" value="ZnF_GATA"/>
    <property type="match status" value="2"/>
</dbReference>
<evidence type="ECO:0000256" key="6">
    <source>
        <dbReference type="ARBA" id="ARBA00022833"/>
    </source>
</evidence>
<feature type="domain" description="Tify" evidence="17">
    <location>
        <begin position="75"/>
        <end position="110"/>
    </location>
</feature>
<feature type="domain" description="Tify" evidence="17">
    <location>
        <begin position="358"/>
        <end position="393"/>
    </location>
</feature>
<evidence type="ECO:0000259" key="15">
    <source>
        <dbReference type="PROSITE" id="PS50114"/>
    </source>
</evidence>
<dbReference type="InterPro" id="IPR000679">
    <property type="entry name" value="Znf_GATA"/>
</dbReference>
<evidence type="ECO:0000313" key="18">
    <source>
        <dbReference type="EMBL" id="KAG8491897.1"/>
    </source>
</evidence>
<keyword evidence="8" id="KW-0238">DNA-binding</keyword>
<feature type="region of interest" description="Disordered" evidence="14">
    <location>
        <begin position="1"/>
        <end position="22"/>
    </location>
</feature>
<evidence type="ECO:0000256" key="10">
    <source>
        <dbReference type="ARBA" id="ARBA00023163"/>
    </source>
</evidence>
<comment type="function">
    <text evidence="1">Transcriptional activator that specifically binds 5'-GATA-3' or 5'-GAT-3' motifs within gene promoters.</text>
</comment>
<evidence type="ECO:0000256" key="8">
    <source>
        <dbReference type="ARBA" id="ARBA00023125"/>
    </source>
</evidence>
<name>A0A8J5YZ04_9ROSI</name>
<evidence type="ECO:0000256" key="11">
    <source>
        <dbReference type="ARBA" id="ARBA00023242"/>
    </source>
</evidence>
<dbReference type="PROSITE" id="PS00344">
    <property type="entry name" value="GATA_ZN_FINGER_1"/>
    <property type="match status" value="2"/>
</dbReference>
<feature type="domain" description="GATA-type" evidence="15">
    <location>
        <begin position="492"/>
        <end position="548"/>
    </location>
</feature>
<evidence type="ECO:0000256" key="13">
    <source>
        <dbReference type="PROSITE-ProRule" id="PRU00357"/>
    </source>
</evidence>
<dbReference type="CDD" id="cd00202">
    <property type="entry name" value="ZnF_GATA"/>
    <property type="match status" value="2"/>
</dbReference>
<comment type="caution">
    <text evidence="18">The sequence shown here is derived from an EMBL/GenBank/DDBJ whole genome shotgun (WGS) entry which is preliminary data.</text>
</comment>
<dbReference type="InterPro" id="IPR045280">
    <property type="entry name" value="TIFY-like"/>
</dbReference>
<dbReference type="Pfam" id="PF06200">
    <property type="entry name" value="tify"/>
    <property type="match status" value="2"/>
</dbReference>